<comment type="caution">
    <text evidence="1">The sequence shown here is derived from an EMBL/GenBank/DDBJ whole genome shotgun (WGS) entry which is preliminary data.</text>
</comment>
<evidence type="ECO:0000313" key="1">
    <source>
        <dbReference type="EMBL" id="KAI5680462.1"/>
    </source>
</evidence>
<gene>
    <name evidence="1" type="ORF">M9H77_01689</name>
</gene>
<dbReference type="Proteomes" id="UP001060085">
    <property type="component" value="Linkage Group LG01"/>
</dbReference>
<sequence>MASSSLSRLEKIVLQDRDSITFEIDELVAKQSVTIKHMIEDILANRGPILLSKIPSNILVKVIDYCKCIFTQPPTDVLDMIKRKDPEHICKIFNITLDFSP</sequence>
<dbReference type="EMBL" id="CM044701">
    <property type="protein sequence ID" value="KAI5680462.1"/>
    <property type="molecule type" value="Genomic_DNA"/>
</dbReference>
<protein>
    <submittedName>
        <fullName evidence="1">Uncharacterized protein</fullName>
    </submittedName>
</protein>
<reference evidence="2" key="1">
    <citation type="journal article" date="2023" name="Nat. Plants">
        <title>Single-cell RNA sequencing provides a high-resolution roadmap for understanding the multicellular compartmentation of specialized metabolism.</title>
        <authorList>
            <person name="Sun S."/>
            <person name="Shen X."/>
            <person name="Li Y."/>
            <person name="Li Y."/>
            <person name="Wang S."/>
            <person name="Li R."/>
            <person name="Zhang H."/>
            <person name="Shen G."/>
            <person name="Guo B."/>
            <person name="Wei J."/>
            <person name="Xu J."/>
            <person name="St-Pierre B."/>
            <person name="Chen S."/>
            <person name="Sun C."/>
        </authorList>
    </citation>
    <scope>NUCLEOTIDE SEQUENCE [LARGE SCALE GENOMIC DNA]</scope>
</reference>
<evidence type="ECO:0000313" key="2">
    <source>
        <dbReference type="Proteomes" id="UP001060085"/>
    </source>
</evidence>
<organism evidence="1 2">
    <name type="scientific">Catharanthus roseus</name>
    <name type="common">Madagascar periwinkle</name>
    <name type="synonym">Vinca rosea</name>
    <dbReference type="NCBI Taxonomy" id="4058"/>
    <lineage>
        <taxon>Eukaryota</taxon>
        <taxon>Viridiplantae</taxon>
        <taxon>Streptophyta</taxon>
        <taxon>Embryophyta</taxon>
        <taxon>Tracheophyta</taxon>
        <taxon>Spermatophyta</taxon>
        <taxon>Magnoliopsida</taxon>
        <taxon>eudicotyledons</taxon>
        <taxon>Gunneridae</taxon>
        <taxon>Pentapetalae</taxon>
        <taxon>asterids</taxon>
        <taxon>lamiids</taxon>
        <taxon>Gentianales</taxon>
        <taxon>Apocynaceae</taxon>
        <taxon>Rauvolfioideae</taxon>
        <taxon>Vinceae</taxon>
        <taxon>Catharanthinae</taxon>
        <taxon>Catharanthus</taxon>
    </lineage>
</organism>
<proteinExistence type="predicted"/>
<accession>A0ACC0C6G9</accession>
<keyword evidence="2" id="KW-1185">Reference proteome</keyword>
<name>A0ACC0C6G9_CATRO</name>